<proteinExistence type="predicted"/>
<name>A0A9W9W7L4_9EURO</name>
<evidence type="ECO:0000313" key="3">
    <source>
        <dbReference type="Proteomes" id="UP001147747"/>
    </source>
</evidence>
<gene>
    <name evidence="2" type="ORF">N7509_001744</name>
</gene>
<evidence type="ECO:0000313" key="2">
    <source>
        <dbReference type="EMBL" id="KAJ5407861.1"/>
    </source>
</evidence>
<dbReference type="OrthoDB" id="4360131at2759"/>
<keyword evidence="1" id="KW-0812">Transmembrane</keyword>
<reference evidence="2" key="2">
    <citation type="journal article" date="2023" name="IMA Fungus">
        <title>Comparative genomic study of the Penicillium genus elucidates a diverse pangenome and 15 lateral gene transfer events.</title>
        <authorList>
            <person name="Petersen C."/>
            <person name="Sorensen T."/>
            <person name="Nielsen M.R."/>
            <person name="Sondergaard T.E."/>
            <person name="Sorensen J.L."/>
            <person name="Fitzpatrick D.A."/>
            <person name="Frisvad J.C."/>
            <person name="Nielsen K.L."/>
        </authorList>
    </citation>
    <scope>NUCLEOTIDE SEQUENCE</scope>
    <source>
        <strain evidence="2">IBT 29677</strain>
    </source>
</reference>
<dbReference type="Proteomes" id="UP001147747">
    <property type="component" value="Unassembled WGS sequence"/>
</dbReference>
<keyword evidence="1" id="KW-0472">Membrane</keyword>
<feature type="transmembrane region" description="Helical" evidence="1">
    <location>
        <begin position="61"/>
        <end position="81"/>
    </location>
</feature>
<reference evidence="2" key="1">
    <citation type="submission" date="2022-12" db="EMBL/GenBank/DDBJ databases">
        <authorList>
            <person name="Petersen C."/>
        </authorList>
    </citation>
    <scope>NUCLEOTIDE SEQUENCE</scope>
    <source>
        <strain evidence="2">IBT 29677</strain>
    </source>
</reference>
<keyword evidence="1" id="KW-1133">Transmembrane helix</keyword>
<dbReference type="EMBL" id="JAPZBU010000004">
    <property type="protein sequence ID" value="KAJ5407861.1"/>
    <property type="molecule type" value="Genomic_DNA"/>
</dbReference>
<accession>A0A9W9W7L4</accession>
<organism evidence="2 3">
    <name type="scientific">Penicillium cosmopolitanum</name>
    <dbReference type="NCBI Taxonomy" id="1131564"/>
    <lineage>
        <taxon>Eukaryota</taxon>
        <taxon>Fungi</taxon>
        <taxon>Dikarya</taxon>
        <taxon>Ascomycota</taxon>
        <taxon>Pezizomycotina</taxon>
        <taxon>Eurotiomycetes</taxon>
        <taxon>Eurotiomycetidae</taxon>
        <taxon>Eurotiales</taxon>
        <taxon>Aspergillaceae</taxon>
        <taxon>Penicillium</taxon>
    </lineage>
</organism>
<evidence type="ECO:0000256" key="1">
    <source>
        <dbReference type="SAM" id="Phobius"/>
    </source>
</evidence>
<protein>
    <submittedName>
        <fullName evidence="2">Uncharacterized protein</fullName>
    </submittedName>
</protein>
<dbReference type="RefSeq" id="XP_056492176.1">
    <property type="nucleotide sequence ID" value="XM_056626381.1"/>
</dbReference>
<comment type="caution">
    <text evidence="2">The sequence shown here is derived from an EMBL/GenBank/DDBJ whole genome shotgun (WGS) entry which is preliminary data.</text>
</comment>
<keyword evidence="3" id="KW-1185">Reference proteome</keyword>
<dbReference type="AlphaFoldDB" id="A0A9W9W7L4"/>
<dbReference type="GeneID" id="81365361"/>
<sequence>MAQSISIRILSMRRLATNPLRPAATRAFFPVPTLSTRRSYSIDEKAKEVEPGGQRRLIRTLHARLIIASALAVAGLGFFWLRRGKGDISGAGHGANQEYKKSSEGNN</sequence>